<feature type="region of interest" description="Disordered" evidence="1">
    <location>
        <begin position="177"/>
        <end position="206"/>
    </location>
</feature>
<feature type="compositionally biased region" description="Low complexity" evidence="1">
    <location>
        <begin position="87"/>
        <end position="104"/>
    </location>
</feature>
<organism evidence="2 3">
    <name type="scientific">Candidatus Adlerbacteria bacterium GW2011_GWB1_54_7</name>
    <dbReference type="NCBI Taxonomy" id="1618607"/>
    <lineage>
        <taxon>Bacteria</taxon>
        <taxon>Candidatus Adleribacteriota</taxon>
    </lineage>
</organism>
<dbReference type="AlphaFoldDB" id="A0A0G2AXY0"/>
<comment type="caution">
    <text evidence="2">The sequence shown here is derived from an EMBL/GenBank/DDBJ whole genome shotgun (WGS) entry which is preliminary data.</text>
</comment>
<dbReference type="EMBL" id="LCRR01000003">
    <property type="protein sequence ID" value="KKW37779.1"/>
    <property type="molecule type" value="Genomic_DNA"/>
</dbReference>
<proteinExistence type="predicted"/>
<accession>A0A0G2AXY0</accession>
<feature type="non-terminal residue" evidence="2">
    <location>
        <position position="1"/>
    </location>
</feature>
<evidence type="ECO:0000313" key="2">
    <source>
        <dbReference type="EMBL" id="KKW37779.1"/>
    </source>
</evidence>
<sequence length="206" mass="22181">PQPPPPPPPPPPQPLTRAALDEAHKKYGSLDAATGAILGRIETQTESMKPTQPPPPPQRHEQDLNLSGATAASKVLGEMHSERDAQAPPTASAPMSAPKPTATSQVQRAQTPSSSVLADLWSAKRGTEAPNLEPLTGEIRKLRQTIKRSAAEVRNRPPTADRATNIEKGLKEIAREAAKEKPSEINLKINTEKKPWQDGSNPPIIR</sequence>
<feature type="compositionally biased region" description="Polar residues" evidence="1">
    <location>
        <begin position="105"/>
        <end position="116"/>
    </location>
</feature>
<name>A0A0G2AXY0_9BACT</name>
<evidence type="ECO:0000313" key="3">
    <source>
        <dbReference type="Proteomes" id="UP000033852"/>
    </source>
</evidence>
<reference evidence="2 3" key="1">
    <citation type="journal article" date="2015" name="Nature">
        <title>rRNA introns, odd ribosomes, and small enigmatic genomes across a large radiation of phyla.</title>
        <authorList>
            <person name="Brown C.T."/>
            <person name="Hug L.A."/>
            <person name="Thomas B.C."/>
            <person name="Sharon I."/>
            <person name="Castelle C.J."/>
            <person name="Singh A."/>
            <person name="Wilkins M.J."/>
            <person name="Williams K.H."/>
            <person name="Banfield J.F."/>
        </authorList>
    </citation>
    <scope>NUCLEOTIDE SEQUENCE [LARGE SCALE GENOMIC DNA]</scope>
</reference>
<dbReference type="STRING" id="1618607.UY86_C0003G0001"/>
<feature type="region of interest" description="Disordered" evidence="1">
    <location>
        <begin position="1"/>
        <end position="117"/>
    </location>
</feature>
<dbReference type="Proteomes" id="UP000033852">
    <property type="component" value="Unassembled WGS sequence"/>
</dbReference>
<evidence type="ECO:0000256" key="1">
    <source>
        <dbReference type="SAM" id="MobiDB-lite"/>
    </source>
</evidence>
<protein>
    <submittedName>
        <fullName evidence="2">Uncharacterized protein</fullName>
    </submittedName>
</protein>
<gene>
    <name evidence="2" type="ORF">UY86_C0003G0001</name>
</gene>
<feature type="compositionally biased region" description="Pro residues" evidence="1">
    <location>
        <begin position="1"/>
        <end position="14"/>
    </location>
</feature>